<proteinExistence type="predicted"/>
<comment type="caution">
    <text evidence="1">The sequence shown here is derived from an EMBL/GenBank/DDBJ whole genome shotgun (WGS) entry which is preliminary data.</text>
</comment>
<evidence type="ECO:0000313" key="2">
    <source>
        <dbReference type="Proteomes" id="UP000237271"/>
    </source>
</evidence>
<sequence length="91" mass="10312">MVRTSFCFDDDKELVQLARGYEQAGSRTPPLSPTSAERVVVAIFDDVPHQMILGYDGDSIHVDVPCSWKAKPQSVYIYKSKQNEWAPSFPY</sequence>
<accession>A0A2P4YVJ2</accession>
<dbReference type="AlphaFoldDB" id="A0A2P4YVJ2"/>
<gene>
    <name evidence="1" type="ORF">PHPALM_168</name>
</gene>
<dbReference type="Proteomes" id="UP000237271">
    <property type="component" value="Unassembled WGS sequence"/>
</dbReference>
<name>A0A2P4YVJ2_9STRA</name>
<dbReference type="OrthoDB" id="127513at2759"/>
<dbReference type="EMBL" id="NCKW01000014">
    <property type="protein sequence ID" value="POM81813.1"/>
    <property type="molecule type" value="Genomic_DNA"/>
</dbReference>
<protein>
    <submittedName>
        <fullName evidence="1">Uncharacterized protein</fullName>
    </submittedName>
</protein>
<organism evidence="1 2">
    <name type="scientific">Phytophthora palmivora</name>
    <dbReference type="NCBI Taxonomy" id="4796"/>
    <lineage>
        <taxon>Eukaryota</taxon>
        <taxon>Sar</taxon>
        <taxon>Stramenopiles</taxon>
        <taxon>Oomycota</taxon>
        <taxon>Peronosporomycetes</taxon>
        <taxon>Peronosporales</taxon>
        <taxon>Peronosporaceae</taxon>
        <taxon>Phytophthora</taxon>
    </lineage>
</organism>
<reference evidence="1 2" key="1">
    <citation type="journal article" date="2017" name="Genome Biol. Evol.">
        <title>Phytophthora megakarya and P. palmivora, closely related causal agents of cacao black pod rot, underwent increases in genome sizes and gene numbers by different mechanisms.</title>
        <authorList>
            <person name="Ali S.S."/>
            <person name="Shao J."/>
            <person name="Lary D.J."/>
            <person name="Kronmiller B."/>
            <person name="Shen D."/>
            <person name="Strem M.D."/>
            <person name="Amoako-Attah I."/>
            <person name="Akrofi A.Y."/>
            <person name="Begoude B.A."/>
            <person name="Ten Hoopen G.M."/>
            <person name="Coulibaly K."/>
            <person name="Kebe B.I."/>
            <person name="Melnick R.L."/>
            <person name="Guiltinan M.J."/>
            <person name="Tyler B.M."/>
            <person name="Meinhardt L.W."/>
            <person name="Bailey B.A."/>
        </authorList>
    </citation>
    <scope>NUCLEOTIDE SEQUENCE [LARGE SCALE GENOMIC DNA]</scope>
    <source>
        <strain evidence="2">sbr112.9</strain>
    </source>
</reference>
<keyword evidence="2" id="KW-1185">Reference proteome</keyword>
<evidence type="ECO:0000313" key="1">
    <source>
        <dbReference type="EMBL" id="POM81813.1"/>
    </source>
</evidence>